<dbReference type="PANTHER" id="PTHR43566:SF2">
    <property type="entry name" value="DUF4143 DOMAIN-CONTAINING PROTEIN"/>
    <property type="match status" value="1"/>
</dbReference>
<accession>A0A644XJ79</accession>
<dbReference type="InterPro" id="IPR025420">
    <property type="entry name" value="DUF4143"/>
</dbReference>
<feature type="domain" description="DUF4143" evidence="2">
    <location>
        <begin position="178"/>
        <end position="267"/>
    </location>
</feature>
<evidence type="ECO:0000259" key="1">
    <source>
        <dbReference type="Pfam" id="PF13173"/>
    </source>
</evidence>
<dbReference type="EMBL" id="VSSQ01002232">
    <property type="protein sequence ID" value="MPM14144.1"/>
    <property type="molecule type" value="Genomic_DNA"/>
</dbReference>
<protein>
    <submittedName>
        <fullName evidence="3">Uncharacterized protein</fullName>
    </submittedName>
</protein>
<dbReference type="InterPro" id="IPR027417">
    <property type="entry name" value="P-loop_NTPase"/>
</dbReference>
<dbReference type="PANTHER" id="PTHR43566">
    <property type="entry name" value="CONSERVED PROTEIN"/>
    <property type="match status" value="1"/>
</dbReference>
<comment type="caution">
    <text evidence="3">The sequence shown here is derived from an EMBL/GenBank/DDBJ whole genome shotgun (WGS) entry which is preliminary data.</text>
</comment>
<name>A0A644XJ79_9ZZZZ</name>
<dbReference type="Pfam" id="PF13635">
    <property type="entry name" value="DUF4143"/>
    <property type="match status" value="1"/>
</dbReference>
<sequence length="276" mass="31253">MYIHRALEPHILELVQEYPVITLVGPRQSGKTTMAKHLFPSYTYVNLEDPQTRLFASEDLNGFFHQYGTHLIIDEVQHVPEVLSKIQVLVDEHAQESGQFILTGSQEMQSGGIVAQSLAGRTAIFTVLPLSLAELREAGEPILDRDSQLLRGFMPRVYQTQTSRVFDYYAGYVATYVQRDIKMVTAIQDELVFQKFLVLLSGRVGSLLNYTSLANDLGVSRQTVERWTSLLTSSHIIHLLPPWFPSRTSSIVKTPKVYFHDTGVAQCCWVLSPRIR</sequence>
<evidence type="ECO:0000259" key="2">
    <source>
        <dbReference type="Pfam" id="PF13635"/>
    </source>
</evidence>
<proteinExistence type="predicted"/>
<organism evidence="3">
    <name type="scientific">bioreactor metagenome</name>
    <dbReference type="NCBI Taxonomy" id="1076179"/>
    <lineage>
        <taxon>unclassified sequences</taxon>
        <taxon>metagenomes</taxon>
        <taxon>ecological metagenomes</taxon>
    </lineage>
</organism>
<evidence type="ECO:0000313" key="3">
    <source>
        <dbReference type="EMBL" id="MPM14144.1"/>
    </source>
</evidence>
<dbReference type="Pfam" id="PF13173">
    <property type="entry name" value="AAA_14"/>
    <property type="match status" value="1"/>
</dbReference>
<dbReference type="AlphaFoldDB" id="A0A644XJ79"/>
<reference evidence="3" key="1">
    <citation type="submission" date="2019-08" db="EMBL/GenBank/DDBJ databases">
        <authorList>
            <person name="Kucharzyk K."/>
            <person name="Murdoch R.W."/>
            <person name="Higgins S."/>
            <person name="Loffler F."/>
        </authorList>
    </citation>
    <scope>NUCLEOTIDE SEQUENCE</scope>
</reference>
<dbReference type="SUPFAM" id="SSF52540">
    <property type="entry name" value="P-loop containing nucleoside triphosphate hydrolases"/>
    <property type="match status" value="1"/>
</dbReference>
<feature type="domain" description="AAA" evidence="1">
    <location>
        <begin position="19"/>
        <end position="135"/>
    </location>
</feature>
<gene>
    <name evidence="3" type="ORF">SDC9_60504</name>
</gene>
<dbReference type="InterPro" id="IPR041682">
    <property type="entry name" value="AAA_14"/>
</dbReference>